<dbReference type="AlphaFoldDB" id="A0A1G4IC50"/>
<comment type="similarity">
    <text evidence="1">Belongs to the FAM221 family.</text>
</comment>
<evidence type="ECO:0000313" key="3">
    <source>
        <dbReference type="EMBL" id="SCU69557.1"/>
    </source>
</evidence>
<organism evidence="3 4">
    <name type="scientific">Trypanosoma equiperdum</name>
    <dbReference type="NCBI Taxonomy" id="5694"/>
    <lineage>
        <taxon>Eukaryota</taxon>
        <taxon>Discoba</taxon>
        <taxon>Euglenozoa</taxon>
        <taxon>Kinetoplastea</taxon>
        <taxon>Metakinetoplastina</taxon>
        <taxon>Trypanosomatida</taxon>
        <taxon>Trypanosomatidae</taxon>
        <taxon>Trypanosoma</taxon>
    </lineage>
</organism>
<dbReference type="RefSeq" id="XP_067080508.1">
    <property type="nucleotide sequence ID" value="XM_067224407.1"/>
</dbReference>
<proteinExistence type="inferred from homology"/>
<feature type="region of interest" description="Disordered" evidence="2">
    <location>
        <begin position="1"/>
        <end position="31"/>
    </location>
</feature>
<dbReference type="PANTHER" id="PTHR31214">
    <property type="entry name" value="PROTEIN FAM221A-RELATED"/>
    <property type="match status" value="1"/>
</dbReference>
<dbReference type="VEuPathDB" id="TriTrypDB:TEOVI_000112300"/>
<name>A0A1G4IC50_TRYEQ</name>
<dbReference type="InterPro" id="IPR026755">
    <property type="entry name" value="Fam221a/b"/>
</dbReference>
<evidence type="ECO:0000256" key="2">
    <source>
        <dbReference type="SAM" id="MobiDB-lite"/>
    </source>
</evidence>
<dbReference type="GeneID" id="92375063"/>
<keyword evidence="4" id="KW-1185">Reference proteome</keyword>
<dbReference type="EMBL" id="CZPT02001250">
    <property type="protein sequence ID" value="SCU69557.1"/>
    <property type="molecule type" value="Genomic_DNA"/>
</dbReference>
<reference evidence="3" key="1">
    <citation type="submission" date="2016-09" db="EMBL/GenBank/DDBJ databases">
        <authorList>
            <person name="Hebert L."/>
            <person name="Moumen B."/>
        </authorList>
    </citation>
    <scope>NUCLEOTIDE SEQUENCE [LARGE SCALE GENOMIC DNA]</scope>
    <source>
        <strain evidence="3">OVI</strain>
    </source>
</reference>
<dbReference type="Pfam" id="PF14753">
    <property type="entry name" value="FAM221"/>
    <property type="match status" value="1"/>
</dbReference>
<evidence type="ECO:0000256" key="1">
    <source>
        <dbReference type="ARBA" id="ARBA00011026"/>
    </source>
</evidence>
<gene>
    <name evidence="3" type="ORF">TEOVI_000112300</name>
</gene>
<dbReference type="PANTHER" id="PTHR31214:SF3">
    <property type="entry name" value="PROTEIN FAM221B"/>
    <property type="match status" value="1"/>
</dbReference>
<feature type="compositionally biased region" description="Polar residues" evidence="2">
    <location>
        <begin position="291"/>
        <end position="300"/>
    </location>
</feature>
<dbReference type="Proteomes" id="UP000195570">
    <property type="component" value="Unassembled WGS sequence"/>
</dbReference>
<feature type="region of interest" description="Disordered" evidence="2">
    <location>
        <begin position="284"/>
        <end position="305"/>
    </location>
</feature>
<evidence type="ECO:0000313" key="4">
    <source>
        <dbReference type="Proteomes" id="UP000195570"/>
    </source>
</evidence>
<sequence>MSLLSNAGNPSGCGKVTDPRGSLQMTNTPRYGEVANSDEVHEQIRDLASRAKNIIQENFQKHATSEKQVLQGIQCFGPSAQSQKMLRLENDAAKKALTTGVYVLWRCEKPKLSGANTDFCARIGGKHRCFCGHTLDEHEEPRQSRGRLVAPKCGSCVCPHYVYMPNEPEEIGEGWLTRRSGWNPSQWSAKCRCGHGHLRHDPQNRRCKDCYCGMFESHFLCVVCDCNGEAHETVFELEGDRIKRGLPVREEFFPLGNVEWSVREMVLSGPTCDRKQGQCTPRIGSSRGAISHNNSPQQGLLPSIRASAPTPVQPLPPHCGSCAAIFRSPQSKFCSNCGKARV</sequence>
<accession>A0A1G4IC50</accession>
<comment type="caution">
    <text evidence="3">The sequence shown here is derived from an EMBL/GenBank/DDBJ whole genome shotgun (WGS) entry which is preliminary data.</text>
</comment>
<protein>
    <submittedName>
        <fullName evidence="3">Uncharacterized protein</fullName>
    </submittedName>
</protein>